<name>A0ABS7XAN6_9GAMM</name>
<evidence type="ECO:0000313" key="2">
    <source>
        <dbReference type="EMBL" id="MBZ9612626.1"/>
    </source>
</evidence>
<sequence>MKYLVSAAALLVLLGCTATKPVSLYQTYTDYSNQMNAENVEQLAPAYFSSNLLPQSFSDTSVTQQLLFKNMMAKPSQHQELVTGNIGCLAVLGRDNEQQPLQFNLAYRVENDSWLIDQVHVVFLEQSIELQPITNCTELFPG</sequence>
<dbReference type="Proteomes" id="UP000663814">
    <property type="component" value="Unassembled WGS sequence"/>
</dbReference>
<keyword evidence="3" id="KW-1185">Reference proteome</keyword>
<keyword evidence="1" id="KW-0732">Signal</keyword>
<dbReference type="EMBL" id="JAERPS020000005">
    <property type="protein sequence ID" value="MBZ9612626.1"/>
    <property type="molecule type" value="Genomic_DNA"/>
</dbReference>
<organism evidence="2 3">
    <name type="scientific">Rheinheimera maricola</name>
    <dbReference type="NCBI Taxonomy" id="2793282"/>
    <lineage>
        <taxon>Bacteria</taxon>
        <taxon>Pseudomonadati</taxon>
        <taxon>Pseudomonadota</taxon>
        <taxon>Gammaproteobacteria</taxon>
        <taxon>Chromatiales</taxon>
        <taxon>Chromatiaceae</taxon>
        <taxon>Rheinheimera</taxon>
    </lineage>
</organism>
<protein>
    <recommendedName>
        <fullName evidence="4">DUF3828 domain-containing protein</fullName>
    </recommendedName>
</protein>
<evidence type="ECO:0000256" key="1">
    <source>
        <dbReference type="SAM" id="SignalP"/>
    </source>
</evidence>
<dbReference type="PROSITE" id="PS51257">
    <property type="entry name" value="PROKAR_LIPOPROTEIN"/>
    <property type="match status" value="1"/>
</dbReference>
<feature type="signal peptide" evidence="1">
    <location>
        <begin position="1"/>
        <end position="18"/>
    </location>
</feature>
<proteinExistence type="predicted"/>
<evidence type="ECO:0008006" key="4">
    <source>
        <dbReference type="Google" id="ProtNLM"/>
    </source>
</evidence>
<dbReference type="RefSeq" id="WP_205312615.1">
    <property type="nucleotide sequence ID" value="NZ_JAERPS020000005.1"/>
</dbReference>
<reference evidence="2 3" key="1">
    <citation type="submission" date="2021-08" db="EMBL/GenBank/DDBJ databases">
        <title>Rheinheimera aquimaris sp. nov., isolated from seawater of the East Sea in Korea.</title>
        <authorList>
            <person name="Kim K.H."/>
            <person name="Wenting R."/>
            <person name="Kim K.R."/>
            <person name="Jeon C.O."/>
        </authorList>
    </citation>
    <scope>NUCLEOTIDE SEQUENCE [LARGE SCALE GENOMIC DNA]</scope>
    <source>
        <strain evidence="2 3">MA-13</strain>
    </source>
</reference>
<gene>
    <name evidence="2" type="ORF">I4W93_013570</name>
</gene>
<comment type="caution">
    <text evidence="2">The sequence shown here is derived from an EMBL/GenBank/DDBJ whole genome shotgun (WGS) entry which is preliminary data.</text>
</comment>
<evidence type="ECO:0000313" key="3">
    <source>
        <dbReference type="Proteomes" id="UP000663814"/>
    </source>
</evidence>
<feature type="chain" id="PRO_5047370146" description="DUF3828 domain-containing protein" evidence="1">
    <location>
        <begin position="19"/>
        <end position="142"/>
    </location>
</feature>
<accession>A0ABS7XAN6</accession>